<dbReference type="CDD" id="cd02966">
    <property type="entry name" value="TlpA_like_family"/>
    <property type="match status" value="1"/>
</dbReference>
<evidence type="ECO:0000259" key="1">
    <source>
        <dbReference type="PROSITE" id="PS51352"/>
    </source>
</evidence>
<dbReference type="PANTHER" id="PTHR42852">
    <property type="entry name" value="THIOL:DISULFIDE INTERCHANGE PROTEIN DSBE"/>
    <property type="match status" value="1"/>
</dbReference>
<dbReference type="GO" id="GO:0016491">
    <property type="term" value="F:oxidoreductase activity"/>
    <property type="evidence" value="ECO:0007669"/>
    <property type="project" value="InterPro"/>
</dbReference>
<dbReference type="GO" id="GO:0016209">
    <property type="term" value="F:antioxidant activity"/>
    <property type="evidence" value="ECO:0007669"/>
    <property type="project" value="InterPro"/>
</dbReference>
<proteinExistence type="predicted"/>
<protein>
    <recommendedName>
        <fullName evidence="1">Thioredoxin domain-containing protein</fullName>
    </recommendedName>
</protein>
<dbReference type="InterPro" id="IPR000866">
    <property type="entry name" value="AhpC/TSA"/>
</dbReference>
<dbReference type="PROSITE" id="PS51352">
    <property type="entry name" value="THIOREDOXIN_2"/>
    <property type="match status" value="1"/>
</dbReference>
<dbReference type="SUPFAM" id="SSF52833">
    <property type="entry name" value="Thioredoxin-like"/>
    <property type="match status" value="1"/>
</dbReference>
<reference evidence="2" key="1">
    <citation type="submission" date="2018-06" db="EMBL/GenBank/DDBJ databases">
        <authorList>
            <person name="Zhirakovskaya E."/>
        </authorList>
    </citation>
    <scope>NUCLEOTIDE SEQUENCE</scope>
</reference>
<gene>
    <name evidence="2" type="ORF">MNBD_NITROSPINAE02-1206</name>
</gene>
<dbReference type="InterPro" id="IPR050553">
    <property type="entry name" value="Thioredoxin_ResA/DsbE_sf"/>
</dbReference>
<name>A0A3B1CNF6_9ZZZZ</name>
<dbReference type="InterPro" id="IPR013766">
    <property type="entry name" value="Thioredoxin_domain"/>
</dbReference>
<dbReference type="EMBL" id="UOGE01000106">
    <property type="protein sequence ID" value="VAX25534.1"/>
    <property type="molecule type" value="Genomic_DNA"/>
</dbReference>
<dbReference type="InterPro" id="IPR036249">
    <property type="entry name" value="Thioredoxin-like_sf"/>
</dbReference>
<evidence type="ECO:0000313" key="2">
    <source>
        <dbReference type="EMBL" id="VAX25534.1"/>
    </source>
</evidence>
<dbReference type="AlphaFoldDB" id="A0A3B1CNF6"/>
<accession>A0A3B1CNF6</accession>
<dbReference type="Pfam" id="PF00578">
    <property type="entry name" value="AhpC-TSA"/>
    <property type="match status" value="1"/>
</dbReference>
<dbReference type="Gene3D" id="3.40.30.10">
    <property type="entry name" value="Glutaredoxin"/>
    <property type="match status" value="1"/>
</dbReference>
<organism evidence="2">
    <name type="scientific">hydrothermal vent metagenome</name>
    <dbReference type="NCBI Taxonomy" id="652676"/>
    <lineage>
        <taxon>unclassified sequences</taxon>
        <taxon>metagenomes</taxon>
        <taxon>ecological metagenomes</taxon>
    </lineage>
</organism>
<feature type="domain" description="Thioredoxin" evidence="1">
    <location>
        <begin position="53"/>
        <end position="192"/>
    </location>
</feature>
<sequence length="198" mass="21638">MEDKVSLDSGGAEKQAPVKKPKRINRIIFLASSLIILNALLTHSFESRSTKTLKIGDSLPAYTLTMTNGKKMSSADLAGKPTMYFFYADWCPCSHKSAWPIKQAHKEYKSQGLEVVAIGLQDTSDRLAKFAKTHELDFPVCADGGQVVASEMGVTITPTTVFVDKDGVIQSVFVGRVDRFDQLTDGLNSILPSHADKV</sequence>